<comment type="catalytic activity">
    <reaction evidence="10 11">
        <text>Cleaves proteins of the adenovirus and its host cell at two consensus sites: -Yaa-Xaa-Gly-Gly-|-Xaa- and -Yaa-Xaa-Gly-Xaa-|-Gly- (in which Yaa is Met, Ile or Leu, and Xaa is any amino acid).</text>
        <dbReference type="EC" id="3.4.22.39"/>
    </reaction>
</comment>
<name>E0YC69_9ADEN</name>
<comment type="activity regulation">
    <text evidence="10">Requires DNA and protease cofactor for maximal activation. Inside nascent virions, becomes partially activated by binding to the viral DNA, allowing it to cleave the cofactor that binds to the protease and fully activates it. Actin, like the viral protease cofactor, seems to act as a cofactor in the cleavage of cytokeratin 18 and of actin itself.</text>
</comment>
<dbReference type="GO" id="GO:0006508">
    <property type="term" value="P:proteolysis"/>
    <property type="evidence" value="ECO:0007669"/>
    <property type="project" value="UniProtKB-KW"/>
</dbReference>
<keyword evidence="7 10" id="KW-0426">Late protein</keyword>
<dbReference type="PRINTS" id="PR00703">
    <property type="entry name" value="ADVENDOPTASE"/>
</dbReference>
<comment type="similarity">
    <text evidence="10 11">Belongs to the peptidase C5 family.</text>
</comment>
<comment type="miscellaneous">
    <text evidence="10">All late proteins expressed from the major late promoter are produced by alternative splicing and alternative polyadenylation of the same gene giving rise to non-overlapping ORFs. A leader sequence is present in the N-terminus of all these mRNAs and is recognized by the viral shutoff protein to provide expression although conventional translation via ribosome scanning from the cap has been shut off in the host cell.</text>
</comment>
<feature type="active site" evidence="10 12">
    <location>
        <position position="75"/>
    </location>
</feature>
<feature type="active site" evidence="10 12">
    <location>
        <position position="58"/>
    </location>
</feature>
<dbReference type="GO" id="GO:0042025">
    <property type="term" value="C:host cell nucleus"/>
    <property type="evidence" value="ECO:0007669"/>
    <property type="project" value="UniProtKB-SubCell"/>
</dbReference>
<protein>
    <recommendedName>
        <fullName evidence="10">Protease</fullName>
        <ecNumber evidence="10">3.4.22.39</ecNumber>
    </recommendedName>
    <alternativeName>
        <fullName evidence="10">Adenain</fullName>
    </alternativeName>
    <alternativeName>
        <fullName evidence="10">Adenovirus protease</fullName>
        <shortName evidence="10">AVP</shortName>
    </alternativeName>
    <alternativeName>
        <fullName evidence="10">Adenovirus proteinase</fullName>
    </alternativeName>
    <alternativeName>
        <fullName evidence="10">Endoprotease</fullName>
    </alternativeName>
</protein>
<comment type="subunit">
    <text evidence="10">Interacts with protease cofactor pVI-C; this interaction is necessary for protease activation.</text>
</comment>
<keyword evidence="2 10" id="KW-0645">Protease</keyword>
<dbReference type="MEROPS" id="C05.001"/>
<dbReference type="Pfam" id="PF00770">
    <property type="entry name" value="Peptidase_C5"/>
    <property type="match status" value="1"/>
</dbReference>
<dbReference type="GO" id="GO:0004197">
    <property type="term" value="F:cysteine-type endopeptidase activity"/>
    <property type="evidence" value="ECO:0007669"/>
    <property type="project" value="UniProtKB-UniRule"/>
</dbReference>
<evidence type="ECO:0000256" key="1">
    <source>
        <dbReference type="ARBA" id="ARBA00022562"/>
    </source>
</evidence>
<feature type="active site" evidence="10 12">
    <location>
        <position position="125"/>
    </location>
</feature>
<dbReference type="EC" id="3.4.22.39" evidence="10"/>
<dbReference type="Gene3D" id="3.40.395.10">
    <property type="entry name" value="Adenoviral Proteinase, Chain A"/>
    <property type="match status" value="1"/>
</dbReference>
<keyword evidence="4 10" id="KW-0788">Thiol protease</keyword>
<dbReference type="HAMAP" id="MF_04059">
    <property type="entry name" value="ADV_PRO"/>
    <property type="match status" value="1"/>
</dbReference>
<comment type="function">
    <text evidence="10">Cleaves viral precursor proteins (pTP, pIIIa, pVI, pVII, pVIII, and pX) inside newly assembled particles giving rise to mature virions. Protease complexed to its cofactor slides along the viral DNA to specifically locate and cleave the viral precursors. Mature virions have a weakened organization compared to the unmature virions, thereby facilitating subsequent uncoating. Without maturation, the particle lacks infectivity and is unable to uncoat. Late in adenovirus infection, in the cytoplasm, may participate in the cytoskeleton destruction. Cleaves host cell cytoskeletal keratins K7 and K18.</text>
</comment>
<sequence>MSTPSGTTESQLRDLVAAMHLRHRFLGVFDKSFPGFLNPGQPASAIVNTGSRASGGMHWIAFAFDPIRRRCYMFDPFGWSDEKLWELYRVKYRSLMRRTGLSQPDRCFELVRSTETVQCPCSAACGLFSALFVASFDRYRQRPMNGNPIIDTVVGVRHDLMRQPAYREILHRNQERLYFWFMKHNGYFRAHERQLKEATALEALPENHGP</sequence>
<dbReference type="OrthoDB" id="9248at10239"/>
<comment type="subcellular location">
    <subcellularLocation>
        <location evidence="10">Virion</location>
    </subcellularLocation>
    <subcellularLocation>
        <location evidence="10">Host nucleus</location>
    </subcellularLocation>
    <text evidence="10">Present in about 10 copies per virion.</text>
</comment>
<accession>E0YC69</accession>
<reference evidence="13 14" key="1">
    <citation type="journal article" date="2010" name="Virus Res.">
        <title>The first complete genome sequence of a non-chicken aviadenovirus, proposed to be turkey adenovirus 1.</title>
        <authorList>
            <person name="Kajan G.L."/>
            <person name="Stefancsik R."/>
            <person name="Ursu K."/>
            <person name="Palya V."/>
            <person name="Benko M."/>
        </authorList>
    </citation>
    <scope>NUCLEOTIDE SEQUENCE [LARGE SCALE GENOMIC DNA]</scope>
    <source>
        <strain evidence="13 14">D90/2</strain>
    </source>
</reference>
<dbReference type="GO" id="GO:0003677">
    <property type="term" value="F:DNA binding"/>
    <property type="evidence" value="ECO:0007669"/>
    <property type="project" value="UniProtKB-UniRule"/>
</dbReference>
<evidence type="ECO:0000256" key="12">
    <source>
        <dbReference type="PIRSR" id="PIRSR001218-1"/>
    </source>
</evidence>
<keyword evidence="5 10" id="KW-0068">Autocatalytic cleavage</keyword>
<keyword evidence="14" id="KW-1185">Reference proteome</keyword>
<keyword evidence="9 10" id="KW-1015">Disulfide bond</keyword>
<keyword evidence="8 10" id="KW-0238">DNA-binding</keyword>
<evidence type="ECO:0000256" key="9">
    <source>
        <dbReference type="ARBA" id="ARBA00023157"/>
    </source>
</evidence>
<gene>
    <name evidence="10" type="primary">L3</name>
</gene>
<proteinExistence type="evidence at transcript level"/>
<dbReference type="RefSeq" id="YP_003933590.1">
    <property type="nucleotide sequence ID" value="NC_014564.2"/>
</dbReference>
<evidence type="ECO:0000256" key="4">
    <source>
        <dbReference type="ARBA" id="ARBA00022807"/>
    </source>
</evidence>
<dbReference type="EMBL" id="GU936707">
    <property type="protein sequence ID" value="ADM53802.1"/>
    <property type="molecule type" value="Genomic_DNA"/>
</dbReference>
<evidence type="ECO:0000256" key="10">
    <source>
        <dbReference type="HAMAP-Rule" id="MF_04059"/>
    </source>
</evidence>
<dbReference type="InterPro" id="IPR000855">
    <property type="entry name" value="Peptidase_C5"/>
</dbReference>
<evidence type="ECO:0000313" key="13">
    <source>
        <dbReference type="EMBL" id="ADM53802.1"/>
    </source>
</evidence>
<organism evidence="13 14">
    <name type="scientific">Turkey adenovirus 1</name>
    <dbReference type="NCBI Taxonomy" id="878329"/>
    <lineage>
        <taxon>Viruses</taxon>
        <taxon>Varidnaviria</taxon>
        <taxon>Bamfordvirae</taxon>
        <taxon>Preplasmiviricota</taxon>
        <taxon>Polisuviricotina</taxon>
        <taxon>Pharingeaviricetes</taxon>
        <taxon>Rowavirales</taxon>
        <taxon>Adenoviridae</taxon>
        <taxon>Aviadenovirus</taxon>
        <taxon>Aviadenovirus gallopavoprimum</taxon>
        <taxon>Turkey aviadenovirus B</taxon>
    </lineage>
</organism>
<dbReference type="GO" id="GO:0044423">
    <property type="term" value="C:virion component"/>
    <property type="evidence" value="ECO:0007669"/>
    <property type="project" value="UniProtKB-UniRule"/>
</dbReference>
<keyword evidence="1 10" id="KW-1048">Host nucleus</keyword>
<keyword evidence="6 10" id="KW-0946">Virion</keyword>
<dbReference type="PIRSF" id="PIRSF001218">
    <property type="entry name" value="Protease_ADV"/>
    <property type="match status" value="1"/>
</dbReference>
<evidence type="ECO:0000313" key="14">
    <source>
        <dbReference type="Proteomes" id="UP000110521"/>
    </source>
</evidence>
<evidence type="ECO:0000256" key="11">
    <source>
        <dbReference type="PIRNR" id="PIRNR001218"/>
    </source>
</evidence>
<dbReference type="Proteomes" id="UP000110521">
    <property type="component" value="Segment"/>
</dbReference>
<feature type="disulfide bond" description="Interchain (with C-10 in cleaved protease cofactor pVI-C)" evidence="10">
    <location>
        <position position="107"/>
    </location>
</feature>
<evidence type="ECO:0000256" key="6">
    <source>
        <dbReference type="ARBA" id="ARBA00022844"/>
    </source>
</evidence>
<keyword evidence="3 10" id="KW-0378">Hydrolase</keyword>
<dbReference type="SUPFAM" id="SSF54001">
    <property type="entry name" value="Cysteine proteinases"/>
    <property type="match status" value="1"/>
</dbReference>
<comment type="induction">
    <text evidence="10">Expressed in the late phase of the viral replicative cycle.</text>
</comment>
<evidence type="ECO:0000256" key="3">
    <source>
        <dbReference type="ARBA" id="ARBA00022801"/>
    </source>
</evidence>
<dbReference type="InterPro" id="IPR038765">
    <property type="entry name" value="Papain-like_cys_pep_sf"/>
</dbReference>
<evidence type="ECO:0000256" key="2">
    <source>
        <dbReference type="ARBA" id="ARBA00022670"/>
    </source>
</evidence>
<dbReference type="KEGG" id="vg:9797267"/>
<evidence type="ECO:0000256" key="5">
    <source>
        <dbReference type="ARBA" id="ARBA00022813"/>
    </source>
</evidence>
<evidence type="ECO:0000256" key="8">
    <source>
        <dbReference type="ARBA" id="ARBA00023125"/>
    </source>
</evidence>
<feature type="site" description="Cleavage; by autolysis" evidence="10">
    <location>
        <begin position="55"/>
        <end position="56"/>
    </location>
</feature>
<evidence type="ECO:0000256" key="7">
    <source>
        <dbReference type="ARBA" id="ARBA00022921"/>
    </source>
</evidence>